<dbReference type="Pfam" id="PF03799">
    <property type="entry name" value="FtsQ_DivIB_C"/>
    <property type="match status" value="1"/>
</dbReference>
<evidence type="ECO:0000313" key="2">
    <source>
        <dbReference type="EMBL" id="PZX43602.1"/>
    </source>
</evidence>
<keyword evidence="2" id="KW-0132">Cell division</keyword>
<comment type="caution">
    <text evidence="2">The sequence shown here is derived from an EMBL/GenBank/DDBJ whole genome shotgun (WGS) entry which is preliminary data.</text>
</comment>
<gene>
    <name evidence="2" type="ORF">LX97_00603</name>
</gene>
<dbReference type="InterPro" id="IPR005548">
    <property type="entry name" value="Cell_div_FtsQ/DivIB_C"/>
</dbReference>
<accession>A0ABX5Q1F4</accession>
<dbReference type="Proteomes" id="UP000248584">
    <property type="component" value="Unassembled WGS sequence"/>
</dbReference>
<dbReference type="GO" id="GO:0051301">
    <property type="term" value="P:cell division"/>
    <property type="evidence" value="ECO:0007669"/>
    <property type="project" value="UniProtKB-KW"/>
</dbReference>
<keyword evidence="3" id="KW-1185">Reference proteome</keyword>
<sequence length="238" mass="27535">MHRFINLIKLVSVVLLVIGLYAFASHRYKNRTLSGVNITFTDYSDPLISEKNVNKLLIQNNDTVKNLIIENLDLNKSELRLVENAMIRDAEVSVSLDGLLKAVVQPRKPIARIMGRTNAYLDQDNLIMPLSKEHTVNVPLVYGFNEKVQDQTFKLINRIRSEELLKASFTQIDFDKDQEVTLSVRAFDFKVKLGKVEKLDHKMVNYQAFITKMQKDKRLEELKTIDLRFDNQVVVIKK</sequence>
<organism evidence="2 3">
    <name type="scientific">Nonlabens dokdonensis</name>
    <dbReference type="NCBI Taxonomy" id="328515"/>
    <lineage>
        <taxon>Bacteria</taxon>
        <taxon>Pseudomonadati</taxon>
        <taxon>Bacteroidota</taxon>
        <taxon>Flavobacteriia</taxon>
        <taxon>Flavobacteriales</taxon>
        <taxon>Flavobacteriaceae</taxon>
        <taxon>Nonlabens</taxon>
    </lineage>
</organism>
<dbReference type="EMBL" id="QKZR01000001">
    <property type="protein sequence ID" value="PZX43602.1"/>
    <property type="molecule type" value="Genomic_DNA"/>
</dbReference>
<dbReference type="RefSeq" id="WP_083892370.1">
    <property type="nucleotide sequence ID" value="NZ_QKZR01000001.1"/>
</dbReference>
<evidence type="ECO:0000259" key="1">
    <source>
        <dbReference type="Pfam" id="PF03799"/>
    </source>
</evidence>
<proteinExistence type="predicted"/>
<protein>
    <submittedName>
        <fullName evidence="2">Cell division protein FtsQ</fullName>
    </submittedName>
</protein>
<reference evidence="2 3" key="1">
    <citation type="submission" date="2018-06" db="EMBL/GenBank/DDBJ databases">
        <title>Genomic Encyclopedia of Archaeal and Bacterial Type Strains, Phase II (KMG-II): from individual species to whole genera.</title>
        <authorList>
            <person name="Goeker M."/>
        </authorList>
    </citation>
    <scope>NUCLEOTIDE SEQUENCE [LARGE SCALE GENOMIC DNA]</scope>
    <source>
        <strain evidence="2 3">DSM 17205</strain>
    </source>
</reference>
<evidence type="ECO:0000313" key="3">
    <source>
        <dbReference type="Proteomes" id="UP000248584"/>
    </source>
</evidence>
<feature type="domain" description="Cell division protein FtsQ/DivIB C-terminal" evidence="1">
    <location>
        <begin position="134"/>
        <end position="228"/>
    </location>
</feature>
<keyword evidence="2" id="KW-0131">Cell cycle</keyword>
<name>A0ABX5Q1F4_9FLAO</name>